<evidence type="ECO:0000313" key="2">
    <source>
        <dbReference type="Proteomes" id="UP000628448"/>
    </source>
</evidence>
<evidence type="ECO:0000313" key="1">
    <source>
        <dbReference type="EMBL" id="MBG9374898.1"/>
    </source>
</evidence>
<dbReference type="EMBL" id="JADWYR010000001">
    <property type="protein sequence ID" value="MBG9374898.1"/>
    <property type="molecule type" value="Genomic_DNA"/>
</dbReference>
<keyword evidence="1" id="KW-0449">Lipoprotein</keyword>
<dbReference type="InterPro" id="IPR041662">
    <property type="entry name" value="SusD-like_2"/>
</dbReference>
<accession>A0A931E0M0</accession>
<gene>
    <name evidence="1" type="ORF">I5907_01520</name>
</gene>
<keyword evidence="2" id="KW-1185">Reference proteome</keyword>
<protein>
    <submittedName>
        <fullName evidence="1">SusD/RagB family nutrient-binding outer membrane lipoprotein</fullName>
    </submittedName>
</protein>
<dbReference type="Pfam" id="PF12771">
    <property type="entry name" value="SusD-like_2"/>
    <property type="match status" value="1"/>
</dbReference>
<organism evidence="1 2">
    <name type="scientific">Panacibacter microcysteis</name>
    <dbReference type="NCBI Taxonomy" id="2793269"/>
    <lineage>
        <taxon>Bacteria</taxon>
        <taxon>Pseudomonadati</taxon>
        <taxon>Bacteroidota</taxon>
        <taxon>Chitinophagia</taxon>
        <taxon>Chitinophagales</taxon>
        <taxon>Chitinophagaceae</taxon>
        <taxon>Panacibacter</taxon>
    </lineage>
</organism>
<dbReference type="Gene3D" id="1.25.40.390">
    <property type="match status" value="1"/>
</dbReference>
<dbReference type="AlphaFoldDB" id="A0A931E0M0"/>
<name>A0A931E0M0_9BACT</name>
<dbReference type="Proteomes" id="UP000628448">
    <property type="component" value="Unassembled WGS sequence"/>
</dbReference>
<proteinExistence type="predicted"/>
<dbReference type="RefSeq" id="WP_196988984.1">
    <property type="nucleotide sequence ID" value="NZ_JADWYR010000001.1"/>
</dbReference>
<comment type="caution">
    <text evidence="1">The sequence shown here is derived from an EMBL/GenBank/DDBJ whole genome shotgun (WGS) entry which is preliminary data.</text>
</comment>
<sequence length="539" mass="58867">MRIKTLTGVLAISLLCSRCTKDFGSINTDPNQQSPATFNAEYFLASSQNEYKGAITGYESGFIFESGWAQILGAPSTGYLSNMDKYVESSNTNDYASRAWNDCYRAAGYADAIIQKHKDDAAKTNLVSAATVMKVLSLQYITDMYGDIPYTEALKGFDGTSLGTIFPPYDNQQTIYMSMLSELDVALTNFNTGEPGPTADLMYHGDITKWKKFGYSLMLRMAMRLTKVDAATAQSYAEKAYAGGVFTSNDDNALLKGENATGHGSENPRVLTLAGDIEYIRWGKEFINYLKSTSDPRLPVISEVVDIAAAVDIAVTPTVSNTTPADQFGVPNGYVTNNTSPYYIATEPDYPGAVGAGTSVAEILGKYSRPRRALYYDLNGPIFFLSYTETSLLLAEAKFRGWNVGSLSAQDYYQQGIAAALGTYSTFSASAGAIDAAAITAYASSQTLTAGKELELINTQLWLSEGSFLNFTEAWTNWRRSGYPELTPVTYPGQFANATIPRRHIYPTSESTTNSDNYQAAVGNLDGGDKWTSRVWWDK</sequence>
<reference evidence="1" key="1">
    <citation type="submission" date="2020-11" db="EMBL/GenBank/DDBJ databases">
        <title>Bacterial whole genome sequence for Panacibacter sp. DH6.</title>
        <authorList>
            <person name="Le V."/>
            <person name="Ko S."/>
            <person name="Ahn C.-Y."/>
            <person name="Oh H.-M."/>
        </authorList>
    </citation>
    <scope>NUCLEOTIDE SEQUENCE</scope>
    <source>
        <strain evidence="1">DH6</strain>
    </source>
</reference>
<dbReference type="InterPro" id="IPR011990">
    <property type="entry name" value="TPR-like_helical_dom_sf"/>
</dbReference>
<dbReference type="SUPFAM" id="SSF48452">
    <property type="entry name" value="TPR-like"/>
    <property type="match status" value="1"/>
</dbReference>